<accession>A0A0F9IIH3</accession>
<gene>
    <name evidence="1" type="ORF">LCGC14_1654680</name>
</gene>
<evidence type="ECO:0000313" key="1">
    <source>
        <dbReference type="EMBL" id="KKM19539.1"/>
    </source>
</evidence>
<dbReference type="SUPFAM" id="SSF56925">
    <property type="entry name" value="OMPA-like"/>
    <property type="match status" value="1"/>
</dbReference>
<reference evidence="1" key="1">
    <citation type="journal article" date="2015" name="Nature">
        <title>Complex archaea that bridge the gap between prokaryotes and eukaryotes.</title>
        <authorList>
            <person name="Spang A."/>
            <person name="Saw J.H."/>
            <person name="Jorgensen S.L."/>
            <person name="Zaremba-Niedzwiedzka K."/>
            <person name="Martijn J."/>
            <person name="Lind A.E."/>
            <person name="van Eijk R."/>
            <person name="Schleper C."/>
            <person name="Guy L."/>
            <person name="Ettema T.J."/>
        </authorList>
    </citation>
    <scope>NUCLEOTIDE SEQUENCE</scope>
</reference>
<dbReference type="Gene3D" id="2.40.160.20">
    <property type="match status" value="1"/>
</dbReference>
<proteinExistence type="predicted"/>
<sequence length="234" mass="26695">MRKTTLVLLLFLVLTLSVGAFAFQNEPEGFRRLSFGGLIGRYGNFGELRDYLVLSSTFWRADLGFEGEEMRGLIVEYAITRNFKLRGEWSTSNTQINVKDGHGWTAYKAEYNLNVNAYTVSGIYTFTPEKVLSYYIGAGLGQFKTKFQWDETISIRASPRWWSRGEETERPILFQILTGFRLGTGPVILQVEVNILPKVRMGDFRSVREYDGQRIEGITIDLSGMWSAGVIIRL</sequence>
<name>A0A0F9IIH3_9ZZZZ</name>
<evidence type="ECO:0008006" key="2">
    <source>
        <dbReference type="Google" id="ProtNLM"/>
    </source>
</evidence>
<dbReference type="EMBL" id="LAZR01013963">
    <property type="protein sequence ID" value="KKM19539.1"/>
    <property type="molecule type" value="Genomic_DNA"/>
</dbReference>
<comment type="caution">
    <text evidence="1">The sequence shown here is derived from an EMBL/GenBank/DDBJ whole genome shotgun (WGS) entry which is preliminary data.</text>
</comment>
<dbReference type="InterPro" id="IPR011250">
    <property type="entry name" value="OMP/PagP_B-barrel"/>
</dbReference>
<protein>
    <recommendedName>
        <fullName evidence="2">Outer membrane protein beta-barrel domain-containing protein</fullName>
    </recommendedName>
</protein>
<dbReference type="AlphaFoldDB" id="A0A0F9IIH3"/>
<organism evidence="1">
    <name type="scientific">marine sediment metagenome</name>
    <dbReference type="NCBI Taxonomy" id="412755"/>
    <lineage>
        <taxon>unclassified sequences</taxon>
        <taxon>metagenomes</taxon>
        <taxon>ecological metagenomes</taxon>
    </lineage>
</organism>